<keyword evidence="1" id="KW-0732">Signal</keyword>
<dbReference type="Proteomes" id="UP000467322">
    <property type="component" value="Unassembled WGS sequence"/>
</dbReference>
<keyword evidence="3" id="KW-1185">Reference proteome</keyword>
<evidence type="ECO:0000313" key="3">
    <source>
        <dbReference type="Proteomes" id="UP000467322"/>
    </source>
</evidence>
<dbReference type="EMBL" id="WTUX01000010">
    <property type="protein sequence ID" value="MZR12616.1"/>
    <property type="molecule type" value="Genomic_DNA"/>
</dbReference>
<gene>
    <name evidence="2" type="ORF">GQE99_06230</name>
</gene>
<feature type="chain" id="PRO_5032597873" evidence="1">
    <location>
        <begin position="18"/>
        <end position="110"/>
    </location>
</feature>
<evidence type="ECO:0000313" key="2">
    <source>
        <dbReference type="EMBL" id="MZR12616.1"/>
    </source>
</evidence>
<reference evidence="2 3" key="1">
    <citation type="submission" date="2019-12" db="EMBL/GenBank/DDBJ databases">
        <title>Maritimibacter sp. nov. sp. isolated from sea sand.</title>
        <authorList>
            <person name="Kim J."/>
            <person name="Jeong S.E."/>
            <person name="Jung H.S."/>
            <person name="Jeon C.O."/>
        </authorList>
    </citation>
    <scope>NUCLEOTIDE SEQUENCE [LARGE SCALE GENOMIC DNA]</scope>
    <source>
        <strain evidence="2 3">DP07</strain>
    </source>
</reference>
<evidence type="ECO:0000256" key="1">
    <source>
        <dbReference type="SAM" id="SignalP"/>
    </source>
</evidence>
<proteinExistence type="predicted"/>
<comment type="caution">
    <text evidence="2">The sequence shown here is derived from an EMBL/GenBank/DDBJ whole genome shotgun (WGS) entry which is preliminary data.</text>
</comment>
<dbReference type="AlphaFoldDB" id="A0A845LZ61"/>
<feature type="signal peptide" evidence="1">
    <location>
        <begin position="1"/>
        <end position="17"/>
    </location>
</feature>
<dbReference type="RefSeq" id="WP_161350723.1">
    <property type="nucleotide sequence ID" value="NZ_WTUX01000010.1"/>
</dbReference>
<protein>
    <submittedName>
        <fullName evidence="2">Uncharacterized protein</fullName>
    </submittedName>
</protein>
<organism evidence="2 3">
    <name type="scientific">Maritimibacter harenae</name>
    <dbReference type="NCBI Taxonomy" id="2606218"/>
    <lineage>
        <taxon>Bacteria</taxon>
        <taxon>Pseudomonadati</taxon>
        <taxon>Pseudomonadota</taxon>
        <taxon>Alphaproteobacteria</taxon>
        <taxon>Rhodobacterales</taxon>
        <taxon>Roseobacteraceae</taxon>
        <taxon>Maritimibacter</taxon>
    </lineage>
</organism>
<name>A0A845LZ61_9RHOB</name>
<sequence length="110" mass="11641">MLRFTALLVLLPLAAYADPTELCLDMGNTAAQCECATTELNSNITLDERGTYTEISDAFLAARATGATIAESWETAFTQVAGQSGTTAEDLMMNLNAVGQKHETAITSCS</sequence>
<accession>A0A845LZ61</accession>